<name>A0A2S5GCW2_9BACL</name>
<feature type="transmembrane region" description="Helical" evidence="1">
    <location>
        <begin position="309"/>
        <end position="330"/>
    </location>
</feature>
<feature type="transmembrane region" description="Helical" evidence="1">
    <location>
        <begin position="376"/>
        <end position="394"/>
    </location>
</feature>
<protein>
    <submittedName>
        <fullName evidence="3">C4-dicarboxylate ABC transporter permease</fullName>
    </submittedName>
</protein>
<feature type="transmembrane region" description="Helical" evidence="1">
    <location>
        <begin position="442"/>
        <end position="468"/>
    </location>
</feature>
<dbReference type="NCBIfam" id="TIGR02123">
    <property type="entry name" value="TRAP_fused"/>
    <property type="match status" value="1"/>
</dbReference>
<dbReference type="PANTHER" id="PTHR43849:SF2">
    <property type="entry name" value="BLL3936 PROTEIN"/>
    <property type="match status" value="1"/>
</dbReference>
<organism evidence="3 4">
    <name type="scientific">Jeotgalibacillus proteolyticus</name>
    <dbReference type="NCBI Taxonomy" id="2082395"/>
    <lineage>
        <taxon>Bacteria</taxon>
        <taxon>Bacillati</taxon>
        <taxon>Bacillota</taxon>
        <taxon>Bacilli</taxon>
        <taxon>Bacillales</taxon>
        <taxon>Caryophanaceae</taxon>
        <taxon>Jeotgalibacillus</taxon>
    </lineage>
</organism>
<feature type="transmembrane region" description="Helical" evidence="1">
    <location>
        <begin position="83"/>
        <end position="107"/>
    </location>
</feature>
<feature type="transmembrane region" description="Helical" evidence="1">
    <location>
        <begin position="184"/>
        <end position="208"/>
    </location>
</feature>
<accession>A0A2S5GCW2</accession>
<feature type="transmembrane region" description="Helical" evidence="1">
    <location>
        <begin position="541"/>
        <end position="561"/>
    </location>
</feature>
<feature type="transmembrane region" description="Helical" evidence="1">
    <location>
        <begin position="475"/>
        <end position="494"/>
    </location>
</feature>
<gene>
    <name evidence="3" type="ORF">C4B60_08535</name>
</gene>
<comment type="caution">
    <text evidence="3">The sequence shown here is derived from an EMBL/GenBank/DDBJ whole genome shotgun (WGS) entry which is preliminary data.</text>
</comment>
<feature type="transmembrane region" description="Helical" evidence="1">
    <location>
        <begin position="415"/>
        <end position="436"/>
    </location>
</feature>
<reference evidence="3 4" key="1">
    <citation type="submission" date="2018-02" db="EMBL/GenBank/DDBJ databases">
        <title>Jeotgalibacillus proteolyticum sp. nov. a protease producing bacterium isolated from ocean sediments of Laizhou Bay.</title>
        <authorList>
            <person name="Li Y."/>
        </authorList>
    </citation>
    <scope>NUCLEOTIDE SEQUENCE [LARGE SCALE GENOMIC DNA]</scope>
    <source>
        <strain evidence="3 4">22-7</strain>
    </source>
</reference>
<dbReference type="Pfam" id="PF06808">
    <property type="entry name" value="DctM"/>
    <property type="match status" value="1"/>
</dbReference>
<feature type="transmembrane region" description="Helical" evidence="1">
    <location>
        <begin position="500"/>
        <end position="529"/>
    </location>
</feature>
<feature type="transmembrane region" description="Helical" evidence="1">
    <location>
        <begin position="607"/>
        <end position="635"/>
    </location>
</feature>
<feature type="transmembrane region" description="Helical" evidence="1">
    <location>
        <begin position="278"/>
        <end position="303"/>
    </location>
</feature>
<dbReference type="RefSeq" id="WP_104057579.1">
    <property type="nucleotide sequence ID" value="NZ_PREZ01000003.1"/>
</dbReference>
<feature type="transmembrane region" description="Helical" evidence="1">
    <location>
        <begin position="53"/>
        <end position="71"/>
    </location>
</feature>
<dbReference type="AlphaFoldDB" id="A0A2S5GCW2"/>
<evidence type="ECO:0000313" key="3">
    <source>
        <dbReference type="EMBL" id="PPA70829.1"/>
    </source>
</evidence>
<feature type="transmembrane region" description="Helical" evidence="1">
    <location>
        <begin position="113"/>
        <end position="131"/>
    </location>
</feature>
<dbReference type="EMBL" id="PREZ01000003">
    <property type="protein sequence ID" value="PPA70829.1"/>
    <property type="molecule type" value="Genomic_DNA"/>
</dbReference>
<keyword evidence="1" id="KW-1133">Transmembrane helix</keyword>
<keyword evidence="4" id="KW-1185">Reference proteome</keyword>
<dbReference type="InterPro" id="IPR010656">
    <property type="entry name" value="DctM"/>
</dbReference>
<feature type="transmembrane region" description="Helical" evidence="1">
    <location>
        <begin position="138"/>
        <end position="159"/>
    </location>
</feature>
<evidence type="ECO:0000256" key="1">
    <source>
        <dbReference type="SAM" id="Phobius"/>
    </source>
</evidence>
<feature type="transmembrane region" description="Helical" evidence="1">
    <location>
        <begin position="573"/>
        <end position="595"/>
    </location>
</feature>
<proteinExistence type="predicted"/>
<feature type="transmembrane region" description="Helical" evidence="1">
    <location>
        <begin position="351"/>
        <end position="370"/>
    </location>
</feature>
<dbReference type="OrthoDB" id="9759894at2"/>
<evidence type="ECO:0000313" key="4">
    <source>
        <dbReference type="Proteomes" id="UP000239047"/>
    </source>
</evidence>
<keyword evidence="1" id="KW-0812">Transmembrane</keyword>
<dbReference type="Proteomes" id="UP000239047">
    <property type="component" value="Unassembled WGS sequence"/>
</dbReference>
<feature type="transmembrane region" description="Helical" evidence="1">
    <location>
        <begin position="28"/>
        <end position="47"/>
    </location>
</feature>
<dbReference type="PANTHER" id="PTHR43849">
    <property type="entry name" value="BLL3936 PROTEIN"/>
    <property type="match status" value="1"/>
</dbReference>
<dbReference type="InterPro" id="IPR011853">
    <property type="entry name" value="TRAP_DctM-Dct_fused"/>
</dbReference>
<feature type="domain" description="TRAP C4-dicarboxylate transport system permease DctM subunit" evidence="2">
    <location>
        <begin position="126"/>
        <end position="560"/>
    </location>
</feature>
<keyword evidence="1" id="KW-0472">Membrane</keyword>
<evidence type="ECO:0000259" key="2">
    <source>
        <dbReference type="Pfam" id="PF06808"/>
    </source>
</evidence>
<sequence>MEQNTKTDAIVDNEAGGGLRDFTGGMKIFMLAVAAGLSIFAIYTNGFSTIQEIYRNGIFLGFLLTLTFLLYPITKKSDRSKLGIVDILFIVLGLAGVSYIVMFYTTIHVERSSQAITQDYIFAVILILVLLEASRRAIGIFIPLLSAIAIIYAMFGPYFPGMFGHAGFSIERLLYRMYMTTEGIFGMTLSIASTYIVLFILFGAFLTVSGASQFFNELAMAIAGRRRGGPAQVAVISSALTGSLSGSAVANVATTGSFTIPLMKGIGLKPRFAGAVEAAASTGGMIMPPIMGAAAFIMAGFLGVSYSTIILAAIIPSILYYASLIIAIDLEAKKQGLKGMSKESIPLVKKVLLERGVLLLPILIVIGALLLGRTPLFAGFAGIISVIIASWLTRDKSTRVTPAKAFQALVDGARGSIQVGIACASIGIIISVVTMTGLGSTFAYNILNLAGGTMIIILLLVMVTCIVLSLGLPSTALYIIVAVTAAPALINAGINPLAAHFFVFWFGALSNVTPPVALAAYTAAGIAGADAMKTSWTALRLALPGFIVPFMIAYNPILIMQDPAGGTVPFYEVIIPFLTALIGIFGLAISINNFLNVKLNIIERLGFFAGAMMLIKPGLLTDGIGIGILGLMILFHFAREKKITSSTVTT</sequence>